<evidence type="ECO:0000259" key="1">
    <source>
        <dbReference type="Pfam" id="PF06283"/>
    </source>
</evidence>
<comment type="caution">
    <text evidence="2">The sequence shown here is derived from an EMBL/GenBank/DDBJ whole genome shotgun (WGS) entry which is preliminary data.</text>
</comment>
<accession>A0ABS9CPE1</accession>
<dbReference type="RefSeq" id="WP_235323544.1">
    <property type="nucleotide sequence ID" value="NZ_JAFBIT010000002.1"/>
</dbReference>
<feature type="domain" description="ThuA-like" evidence="1">
    <location>
        <begin position="4"/>
        <end position="220"/>
    </location>
</feature>
<name>A0ABS9CPE1_9FIRM</name>
<dbReference type="InterPro" id="IPR029010">
    <property type="entry name" value="ThuA-like"/>
</dbReference>
<gene>
    <name evidence="2" type="ORF">JQM67_07755</name>
</gene>
<proteinExistence type="predicted"/>
<dbReference type="EMBL" id="JAFBIT010000002">
    <property type="protein sequence ID" value="MCF2652493.1"/>
    <property type="molecule type" value="Genomic_DNA"/>
</dbReference>
<dbReference type="SUPFAM" id="SSF52317">
    <property type="entry name" value="Class I glutamine amidotransferase-like"/>
    <property type="match status" value="1"/>
</dbReference>
<dbReference type="InterPro" id="IPR029062">
    <property type="entry name" value="Class_I_gatase-like"/>
</dbReference>
<dbReference type="InterPro" id="IPR009381">
    <property type="entry name" value="Trehalose_catabolism_ThuA_prok"/>
</dbReference>
<dbReference type="PIRSF" id="PIRSF030013">
    <property type="entry name" value="ThuA"/>
    <property type="match status" value="1"/>
</dbReference>
<reference evidence="2 3" key="1">
    <citation type="submission" date="2020-12" db="EMBL/GenBank/DDBJ databases">
        <title>Whole genome sequences of gut porcine anaerobes.</title>
        <authorList>
            <person name="Kubasova T."/>
            <person name="Jahodarova E."/>
            <person name="Rychlik I."/>
        </authorList>
    </citation>
    <scope>NUCLEOTIDE SEQUENCE [LARGE SCALE GENOMIC DNA]</scope>
    <source>
        <strain evidence="2 3">An867</strain>
    </source>
</reference>
<protein>
    <submittedName>
        <fullName evidence="2">ThuA domain-containing protein</fullName>
    </submittedName>
</protein>
<keyword evidence="3" id="KW-1185">Reference proteome</keyword>
<dbReference type="Pfam" id="PF06283">
    <property type="entry name" value="ThuA"/>
    <property type="match status" value="1"/>
</dbReference>
<dbReference type="Gene3D" id="3.40.50.880">
    <property type="match status" value="1"/>
</dbReference>
<evidence type="ECO:0000313" key="3">
    <source>
        <dbReference type="Proteomes" id="UP001299220"/>
    </source>
</evidence>
<organism evidence="2 3">
    <name type="scientific">Anaeromassilibacillus senegalensis</name>
    <dbReference type="NCBI Taxonomy" id="1673717"/>
    <lineage>
        <taxon>Bacteria</taxon>
        <taxon>Bacillati</taxon>
        <taxon>Bacillota</taxon>
        <taxon>Clostridia</taxon>
        <taxon>Eubacteriales</taxon>
        <taxon>Acutalibacteraceae</taxon>
        <taxon>Anaeromassilibacillus</taxon>
    </lineage>
</organism>
<dbReference type="Proteomes" id="UP001299220">
    <property type="component" value="Unassembled WGS sequence"/>
</dbReference>
<evidence type="ECO:0000313" key="2">
    <source>
        <dbReference type="EMBL" id="MCF2652493.1"/>
    </source>
</evidence>
<sequence length="258" mass="29484">MAIRVTVWNEYLHEVQFPEVAEVYPKGIHGCIADFLKDAGMDVRTATLREPEHGLTQEVLDSTDVLIWWGHMAHHEVADEIVDRVYQRVLNGMGLIVLHSGHASKIFQKLCGTNSGMLKWREDGEKEILWVVDPGHPIVQGLEEKIIIPHEEMYGEHFNIPQPDEQVFISWFEGGEVFRSGCCWHRGKGKVFYFRPGHEVFPIYHMPEIQKVITNAVKWAAPTNAPEIVYGNTQPVVELHAKLEHSIQGLHEQKDIDA</sequence>